<dbReference type="PROSITE" id="PS51140">
    <property type="entry name" value="CUE"/>
    <property type="match status" value="1"/>
</dbReference>
<accession>A0A2P5CXM6</accession>
<dbReference type="Proteomes" id="UP000237105">
    <property type="component" value="Unassembled WGS sequence"/>
</dbReference>
<feature type="region of interest" description="Disordered" evidence="2">
    <location>
        <begin position="322"/>
        <end position="341"/>
    </location>
</feature>
<dbReference type="OrthoDB" id="620544at2759"/>
<evidence type="ECO:0000256" key="1">
    <source>
        <dbReference type="SAM" id="Coils"/>
    </source>
</evidence>
<evidence type="ECO:0000313" key="4">
    <source>
        <dbReference type="EMBL" id="PON65777.1"/>
    </source>
</evidence>
<dbReference type="PANTHER" id="PTHR48459">
    <property type="entry name" value="CUE DOMAIN-CONTAINING PROTEIN"/>
    <property type="match status" value="1"/>
</dbReference>
<reference evidence="5" key="1">
    <citation type="submission" date="2016-06" db="EMBL/GenBank/DDBJ databases">
        <title>Parallel loss of symbiosis genes in relatives of nitrogen-fixing non-legume Parasponia.</title>
        <authorList>
            <person name="Van Velzen R."/>
            <person name="Holmer R."/>
            <person name="Bu F."/>
            <person name="Rutten L."/>
            <person name="Van Zeijl A."/>
            <person name="Liu W."/>
            <person name="Santuari L."/>
            <person name="Cao Q."/>
            <person name="Sharma T."/>
            <person name="Shen D."/>
            <person name="Roswanjaya Y."/>
            <person name="Wardhani T."/>
            <person name="Kalhor M.S."/>
            <person name="Jansen J."/>
            <person name="Van den Hoogen J."/>
            <person name="Gungor B."/>
            <person name="Hartog M."/>
            <person name="Hontelez J."/>
            <person name="Verver J."/>
            <person name="Yang W.-C."/>
            <person name="Schijlen E."/>
            <person name="Repin R."/>
            <person name="Schilthuizen M."/>
            <person name="Schranz E."/>
            <person name="Heidstra R."/>
            <person name="Miyata K."/>
            <person name="Fedorova E."/>
            <person name="Kohlen W."/>
            <person name="Bisseling T."/>
            <person name="Smit S."/>
            <person name="Geurts R."/>
        </authorList>
    </citation>
    <scope>NUCLEOTIDE SEQUENCE [LARGE SCALE GENOMIC DNA]</scope>
    <source>
        <strain evidence="5">cv. WU1-14</strain>
    </source>
</reference>
<dbReference type="AlphaFoldDB" id="A0A2P5CXM6"/>
<evidence type="ECO:0000256" key="2">
    <source>
        <dbReference type="SAM" id="MobiDB-lite"/>
    </source>
</evidence>
<feature type="region of interest" description="Disordered" evidence="2">
    <location>
        <begin position="71"/>
        <end position="92"/>
    </location>
</feature>
<feature type="compositionally biased region" description="Basic and acidic residues" evidence="2">
    <location>
        <begin position="640"/>
        <end position="651"/>
    </location>
</feature>
<dbReference type="STRING" id="3476.A0A2P5CXM6"/>
<dbReference type="PANTHER" id="PTHR48459:SF1">
    <property type="entry name" value="CUE DOMAIN-CONTAINING PROTEIN"/>
    <property type="match status" value="1"/>
</dbReference>
<dbReference type="EMBL" id="JXTB01000085">
    <property type="protein sequence ID" value="PON65777.1"/>
    <property type="molecule type" value="Genomic_DNA"/>
</dbReference>
<proteinExistence type="predicted"/>
<evidence type="ECO:0000259" key="3">
    <source>
        <dbReference type="PROSITE" id="PS51140"/>
    </source>
</evidence>
<keyword evidence="1" id="KW-0175">Coiled coil</keyword>
<dbReference type="GO" id="GO:0043130">
    <property type="term" value="F:ubiquitin binding"/>
    <property type="evidence" value="ECO:0007669"/>
    <property type="project" value="InterPro"/>
</dbReference>
<gene>
    <name evidence="4" type="ORF">PanWU01x14_115200</name>
</gene>
<dbReference type="CDD" id="cd14279">
    <property type="entry name" value="CUE"/>
    <property type="match status" value="1"/>
</dbReference>
<feature type="compositionally biased region" description="Acidic residues" evidence="2">
    <location>
        <begin position="653"/>
        <end position="671"/>
    </location>
</feature>
<feature type="coiled-coil region" evidence="1">
    <location>
        <begin position="482"/>
        <end position="519"/>
    </location>
</feature>
<comment type="caution">
    <text evidence="4">The sequence shown here is derived from an EMBL/GenBank/DDBJ whole genome shotgun (WGS) entry which is preliminary data.</text>
</comment>
<evidence type="ECO:0000313" key="5">
    <source>
        <dbReference type="Proteomes" id="UP000237105"/>
    </source>
</evidence>
<feature type="compositionally biased region" description="Polar residues" evidence="2">
    <location>
        <begin position="628"/>
        <end position="638"/>
    </location>
</feature>
<feature type="domain" description="CUE" evidence="3">
    <location>
        <begin position="2"/>
        <end position="45"/>
    </location>
</feature>
<protein>
    <submittedName>
        <fullName evidence="4">Ubiquitin system component Cue</fullName>
    </submittedName>
</protein>
<organism evidence="4 5">
    <name type="scientific">Parasponia andersonii</name>
    <name type="common">Sponia andersonii</name>
    <dbReference type="NCBI Taxonomy" id="3476"/>
    <lineage>
        <taxon>Eukaryota</taxon>
        <taxon>Viridiplantae</taxon>
        <taxon>Streptophyta</taxon>
        <taxon>Embryophyta</taxon>
        <taxon>Tracheophyta</taxon>
        <taxon>Spermatophyta</taxon>
        <taxon>Magnoliopsida</taxon>
        <taxon>eudicotyledons</taxon>
        <taxon>Gunneridae</taxon>
        <taxon>Pentapetalae</taxon>
        <taxon>rosids</taxon>
        <taxon>fabids</taxon>
        <taxon>Rosales</taxon>
        <taxon>Cannabaceae</taxon>
        <taxon>Parasponia</taxon>
    </lineage>
</organism>
<feature type="region of interest" description="Disordered" evidence="2">
    <location>
        <begin position="608"/>
        <end position="671"/>
    </location>
</feature>
<dbReference type="InterPro" id="IPR003892">
    <property type="entry name" value="CUE"/>
</dbReference>
<name>A0A2P5CXM6_PARAD</name>
<sequence length="671" mass="73619">MGFNSVYRSLQEIFPQIDARILKAVAIEHSKDADAAADGILTDVLPYLTSGRSTVPADSSKGWISRAEAGSSSGLGISHRENDGDNAFTNGTSHANVIHLDEEEAAGPSSGPKSAADHNDCTYSLMDAVVTHLDEIEYVNPFSKLRSPGCEDAENSGFRNGAPHDDRTHLDEAVNESKVSSSCIGNGSDNQLGVDTMNEELIFLGKTREAIEELELGQNAHGLLNESKKKGIDDQVCMETENDDPIPSNKIISKNSSEQTPFGVSIDGFPNDPHCEWKDLDYSMANKFTLVRSVKEDTCVNDLLDPDNFVAEPVPLSVQVPTADSTDPSFTHHESQTSGFSSLSAKKDCSVSEMGSIEDDISRNSIVSQSNEICRTDILDEIIEDAKNNKKTLFSVMESVMNMMKEAEIQERAAQRAKEEAALGGMDILIKVEELKQMLAHAKEANSMHAGEVFGEKAILATEVRELQSRLLCLSDERDKSLATLEEMRQTLESRLAAAEDLRKAAEHEKLEREESARRFLADQEDIMENVVQESKLIAQAAEENSKLREFLVDRGRILDTLQGEISVICQDVRLLKERFDKRLPLSMSISSSQTSCKLASSGSSVKSMASVLVPEEEESSKKPENRSPGSPISSVTPKSRADKDGVKPDQNELSEDGWDILKDEEIDIET</sequence>
<keyword evidence="5" id="KW-1185">Reference proteome</keyword>